<evidence type="ECO:0000313" key="4">
    <source>
        <dbReference type="EMBL" id="CAB4221402.1"/>
    </source>
</evidence>
<sequence length="359" mass="42016">MIQLHPYIPIQVNSSLRDLKITEEILYWYPWISDLKNKNTWLALAQFWKPNGVFPDMPLPGYEYYIVSGDSLMFGLAEKISQYTGGKVIQLSGPLFNSDLTTNLVNYVPYTNDHRRLARIPARWTIQKDIKYKVSALTNRVTQSKAIIFSALISLFNEQDFVGSLNHAHNELKNVHNWAMSGNTVCDYYTTNFIDNWLDKKITLPNDDRTEGSYNNPAYQNSALNFTQESYHYSYMVRDGIHCIEPGPFLTEKTWKCLLSKTAFIPVGQMDSYKWLQQMGMKFDYGPMDLSFDQDSRNLTRLEKIVNLIKSLNQWTAHELFEMTRDSCEYNYEHVLDRNFWENCEKYNQSTHKLLSKLC</sequence>
<dbReference type="EMBL" id="LR797502">
    <property type="protein sequence ID" value="CAB4221402.1"/>
    <property type="molecule type" value="Genomic_DNA"/>
</dbReference>
<evidence type="ECO:0000313" key="3">
    <source>
        <dbReference type="EMBL" id="CAB4186917.1"/>
    </source>
</evidence>
<proteinExistence type="predicted"/>
<organism evidence="1">
    <name type="scientific">uncultured Caudovirales phage</name>
    <dbReference type="NCBI Taxonomy" id="2100421"/>
    <lineage>
        <taxon>Viruses</taxon>
        <taxon>Duplodnaviria</taxon>
        <taxon>Heunggongvirae</taxon>
        <taxon>Uroviricota</taxon>
        <taxon>Caudoviricetes</taxon>
        <taxon>Peduoviridae</taxon>
        <taxon>Maltschvirus</taxon>
        <taxon>Maltschvirus maltsch</taxon>
    </lineage>
</organism>
<gene>
    <name evidence="3" type="ORF">UFOVP1146_263</name>
    <name evidence="4" type="ORF">UFOVP1638_302</name>
    <name evidence="1" type="ORF">UFOVP812_176</name>
    <name evidence="2" type="ORF">UFOVP818_389</name>
</gene>
<evidence type="ECO:0000313" key="1">
    <source>
        <dbReference type="EMBL" id="CAB4163907.1"/>
    </source>
</evidence>
<dbReference type="EMBL" id="LR796758">
    <property type="protein sequence ID" value="CAB4163907.1"/>
    <property type="molecule type" value="Genomic_DNA"/>
</dbReference>
<dbReference type="EMBL" id="LR796776">
    <property type="protein sequence ID" value="CAB4165853.1"/>
    <property type="molecule type" value="Genomic_DNA"/>
</dbReference>
<name>A0A6J5NY00_9CAUD</name>
<accession>A0A6J5NY00</accession>
<evidence type="ECO:0000313" key="2">
    <source>
        <dbReference type="EMBL" id="CAB4165853.1"/>
    </source>
</evidence>
<dbReference type="EMBL" id="LR797099">
    <property type="protein sequence ID" value="CAB4186917.1"/>
    <property type="molecule type" value="Genomic_DNA"/>
</dbReference>
<protein>
    <submittedName>
        <fullName evidence="1">Uncharacterized protein</fullName>
    </submittedName>
</protein>
<reference evidence="1" key="1">
    <citation type="submission" date="2020-04" db="EMBL/GenBank/DDBJ databases">
        <authorList>
            <person name="Chiriac C."/>
            <person name="Salcher M."/>
            <person name="Ghai R."/>
            <person name="Kavagutti S V."/>
        </authorList>
    </citation>
    <scope>NUCLEOTIDE SEQUENCE</scope>
</reference>